<gene>
    <name evidence="2" type="ORF">A2U01_0001464</name>
</gene>
<dbReference type="Proteomes" id="UP000265520">
    <property type="component" value="Unassembled WGS sequence"/>
</dbReference>
<evidence type="ECO:0000256" key="1">
    <source>
        <dbReference type="SAM" id="Phobius"/>
    </source>
</evidence>
<keyword evidence="1" id="KW-0812">Transmembrane</keyword>
<comment type="caution">
    <text evidence="2">The sequence shown here is derived from an EMBL/GenBank/DDBJ whole genome shotgun (WGS) entry which is preliminary data.</text>
</comment>
<protein>
    <submittedName>
        <fullName evidence="2">Choline transporter-like protein 2-like</fullName>
    </submittedName>
</protein>
<dbReference type="AlphaFoldDB" id="A0A392M071"/>
<keyword evidence="1" id="KW-0472">Membrane</keyword>
<sequence length="147" mass="16139">MRGSLGAVIGRYNPSSDGTIHMGGNGIINHNRKCKDIVFLVIFIAFWVAMIVNSSFAFNKGNPLSEKTLAERECMPLGLGQFICWVTTRSVGGAGWRSPWQLVPGEEGPGNPEFGREAYLWARLQRKCVWGQTCRPSPIGAKILAKS</sequence>
<name>A0A392M071_9FABA</name>
<evidence type="ECO:0000313" key="2">
    <source>
        <dbReference type="EMBL" id="MCH80692.1"/>
    </source>
</evidence>
<feature type="transmembrane region" description="Helical" evidence="1">
    <location>
        <begin position="37"/>
        <end position="58"/>
    </location>
</feature>
<keyword evidence="3" id="KW-1185">Reference proteome</keyword>
<dbReference type="EMBL" id="LXQA010001358">
    <property type="protein sequence ID" value="MCH80692.1"/>
    <property type="molecule type" value="Genomic_DNA"/>
</dbReference>
<accession>A0A392M071</accession>
<evidence type="ECO:0000313" key="3">
    <source>
        <dbReference type="Proteomes" id="UP000265520"/>
    </source>
</evidence>
<proteinExistence type="predicted"/>
<keyword evidence="1" id="KW-1133">Transmembrane helix</keyword>
<organism evidence="2 3">
    <name type="scientific">Trifolium medium</name>
    <dbReference type="NCBI Taxonomy" id="97028"/>
    <lineage>
        <taxon>Eukaryota</taxon>
        <taxon>Viridiplantae</taxon>
        <taxon>Streptophyta</taxon>
        <taxon>Embryophyta</taxon>
        <taxon>Tracheophyta</taxon>
        <taxon>Spermatophyta</taxon>
        <taxon>Magnoliopsida</taxon>
        <taxon>eudicotyledons</taxon>
        <taxon>Gunneridae</taxon>
        <taxon>Pentapetalae</taxon>
        <taxon>rosids</taxon>
        <taxon>fabids</taxon>
        <taxon>Fabales</taxon>
        <taxon>Fabaceae</taxon>
        <taxon>Papilionoideae</taxon>
        <taxon>50 kb inversion clade</taxon>
        <taxon>NPAAA clade</taxon>
        <taxon>Hologalegina</taxon>
        <taxon>IRL clade</taxon>
        <taxon>Trifolieae</taxon>
        <taxon>Trifolium</taxon>
    </lineage>
</organism>
<reference evidence="2 3" key="1">
    <citation type="journal article" date="2018" name="Front. Plant Sci.">
        <title>Red Clover (Trifolium pratense) and Zigzag Clover (T. medium) - A Picture of Genomic Similarities and Differences.</title>
        <authorList>
            <person name="Dluhosova J."/>
            <person name="Istvanek J."/>
            <person name="Nedelnik J."/>
            <person name="Repkova J."/>
        </authorList>
    </citation>
    <scope>NUCLEOTIDE SEQUENCE [LARGE SCALE GENOMIC DNA]</scope>
    <source>
        <strain evidence="3">cv. 10/8</strain>
        <tissue evidence="2">Leaf</tissue>
    </source>
</reference>